<keyword evidence="2" id="KW-1185">Reference proteome</keyword>
<dbReference type="EMBL" id="CP073720">
    <property type="protein sequence ID" value="UWP80644.1"/>
    <property type="molecule type" value="Genomic_DNA"/>
</dbReference>
<name>A0ABY5VU92_9ACTN</name>
<organism evidence="1 2">
    <name type="scientific">Dactylosporangium fulvum</name>
    <dbReference type="NCBI Taxonomy" id="53359"/>
    <lineage>
        <taxon>Bacteria</taxon>
        <taxon>Bacillati</taxon>
        <taxon>Actinomycetota</taxon>
        <taxon>Actinomycetes</taxon>
        <taxon>Micromonosporales</taxon>
        <taxon>Micromonosporaceae</taxon>
        <taxon>Dactylosporangium</taxon>
    </lineage>
</organism>
<dbReference type="RefSeq" id="WP_259858406.1">
    <property type="nucleotide sequence ID" value="NZ_BAAAST010000128.1"/>
</dbReference>
<evidence type="ECO:0000313" key="1">
    <source>
        <dbReference type="EMBL" id="UWP80644.1"/>
    </source>
</evidence>
<evidence type="ECO:0000313" key="2">
    <source>
        <dbReference type="Proteomes" id="UP001059617"/>
    </source>
</evidence>
<proteinExistence type="predicted"/>
<accession>A0ABY5VU92</accession>
<gene>
    <name evidence="1" type="ORF">Dfulv_36620</name>
</gene>
<protein>
    <submittedName>
        <fullName evidence="1">Uncharacterized protein</fullName>
    </submittedName>
</protein>
<dbReference type="Proteomes" id="UP001059617">
    <property type="component" value="Chromosome"/>
</dbReference>
<reference evidence="1" key="2">
    <citation type="submission" date="2022-09" db="EMBL/GenBank/DDBJ databases">
        <title>Biosynthetic gene clusters of Dactylosporangioum fulvum.</title>
        <authorList>
            <person name="Caradec T."/>
        </authorList>
    </citation>
    <scope>NUCLEOTIDE SEQUENCE</scope>
    <source>
        <strain evidence="1">NRRL B-16292</strain>
    </source>
</reference>
<reference evidence="1" key="1">
    <citation type="submission" date="2021-04" db="EMBL/GenBank/DDBJ databases">
        <authorList>
            <person name="Hartkoorn R.C."/>
            <person name="Beaudoing E."/>
            <person name="Hot D."/>
        </authorList>
    </citation>
    <scope>NUCLEOTIDE SEQUENCE</scope>
    <source>
        <strain evidence="1">NRRL B-16292</strain>
    </source>
</reference>
<sequence length="106" mass="10456">MPVLTDEDAEGLVSLPWTLVAQAGVGFEVSVPVSGCPPRVRGVMVAMTATTVVVAVMGDPSPPASSCAPSAAKAALVYVQLPESAAGQVVEHAPVAGESAAASTGR</sequence>